<evidence type="ECO:0000256" key="1">
    <source>
        <dbReference type="ARBA" id="ARBA00000085"/>
    </source>
</evidence>
<dbReference type="InterPro" id="IPR036890">
    <property type="entry name" value="HATPase_C_sf"/>
</dbReference>
<dbReference type="EMBL" id="JBHUDY010000001">
    <property type="protein sequence ID" value="MFD1610933.1"/>
    <property type="molecule type" value="Genomic_DNA"/>
</dbReference>
<name>A0ABW4HZ37_9SPHN</name>
<dbReference type="Gene3D" id="1.10.287.130">
    <property type="match status" value="1"/>
</dbReference>
<dbReference type="InterPro" id="IPR004358">
    <property type="entry name" value="Sig_transdc_His_kin-like_C"/>
</dbReference>
<comment type="catalytic activity">
    <reaction evidence="1">
        <text>ATP + protein L-histidine = ADP + protein N-phospho-L-histidine.</text>
        <dbReference type="EC" id="2.7.13.3"/>
    </reaction>
</comment>
<feature type="transmembrane region" description="Helical" evidence="6">
    <location>
        <begin position="20"/>
        <end position="39"/>
    </location>
</feature>
<dbReference type="Proteomes" id="UP001597115">
    <property type="component" value="Unassembled WGS sequence"/>
</dbReference>
<dbReference type="RefSeq" id="WP_380887081.1">
    <property type="nucleotide sequence ID" value="NZ_JBHUDY010000001.1"/>
</dbReference>
<dbReference type="Gene3D" id="3.30.565.10">
    <property type="entry name" value="Histidine kinase-like ATPase, C-terminal domain"/>
    <property type="match status" value="1"/>
</dbReference>
<feature type="modified residue" description="4-aspartylphosphate" evidence="4">
    <location>
        <position position="586"/>
    </location>
</feature>
<proteinExistence type="predicted"/>
<organism evidence="9 10">
    <name type="scientific">Sphingomonas tabacisoli</name>
    <dbReference type="NCBI Taxonomy" id="2249466"/>
    <lineage>
        <taxon>Bacteria</taxon>
        <taxon>Pseudomonadati</taxon>
        <taxon>Pseudomonadota</taxon>
        <taxon>Alphaproteobacteria</taxon>
        <taxon>Sphingomonadales</taxon>
        <taxon>Sphingomonadaceae</taxon>
        <taxon>Sphingomonas</taxon>
    </lineage>
</organism>
<feature type="coiled-coil region" evidence="5">
    <location>
        <begin position="226"/>
        <end position="260"/>
    </location>
</feature>
<feature type="domain" description="Response regulatory" evidence="8">
    <location>
        <begin position="536"/>
        <end position="649"/>
    </location>
</feature>
<dbReference type="SMART" id="SM00388">
    <property type="entry name" value="HisKA"/>
    <property type="match status" value="1"/>
</dbReference>
<dbReference type="PRINTS" id="PR00344">
    <property type="entry name" value="BCTRLSENSOR"/>
</dbReference>
<dbReference type="PROSITE" id="PS50110">
    <property type="entry name" value="RESPONSE_REGULATORY"/>
    <property type="match status" value="1"/>
</dbReference>
<keyword evidence="5" id="KW-0175">Coiled coil</keyword>
<sequence length="665" mass="71518">MVAGLGQDNEQGSISVRRALAIALALVAAIGLIALTVLVTNSNRQRDQALAAQRHSFEVMILVRTLQSTMADAELSLGRYVVNLQPEFGRVYVDEWRRAGFAINRLREVTRDNPEQARLAAKLRHYYDERGHMLSGAALRTRYDQKINGLAIFDKAGKVASVKELNDTVEQIIALENRTLGARIKDANDTLDQSNWAASLLLSFAVILLTGAAFLGFTVIQAMAERRTARKDADDVARRAQELEEAVADRTRELRLANEALLAEAADRAAAEAQLRQAQKMDAVGQLTGGIAHDFNNMLAVVIGGLELAKRRMADGSAEAGRHIENAMEGASRAAALTRRLLAFARAEPLLPEAVSPDSLIDGMHDLLDRTLGERISVRTRFDSEDWSVWVDRHQLENALLNLAVNARDAMDGEGTLTLATGMRTLSPGELGDMRAGDYLAISVADTGCGMEQSVLDRVFEPFFTTKPVGKGTGLGLSQIFGFVRQSMGEIIITSQPGFGTTVTLLLPRFTGAQRIVSPASETGFSGHSHREEHATILVVEDDPRVLNATVEALAELGHSPIACASPDEAEALIDAHSDVRLILSDVVMPGTTGPELIASLQPRHPHLGVLFVTGYAGEIDEAAAFGGHDVLRKPFTIGALSNAVQAALAKTSGPPPFEAAAAAE</sequence>
<evidence type="ECO:0000259" key="8">
    <source>
        <dbReference type="PROSITE" id="PS50110"/>
    </source>
</evidence>
<keyword evidence="10" id="KW-1185">Reference proteome</keyword>
<evidence type="ECO:0000259" key="7">
    <source>
        <dbReference type="PROSITE" id="PS50109"/>
    </source>
</evidence>
<gene>
    <name evidence="9" type="ORF">ACFSCW_03870</name>
</gene>
<keyword evidence="3 4" id="KW-0597">Phosphoprotein</keyword>
<dbReference type="Gene3D" id="3.40.50.2300">
    <property type="match status" value="1"/>
</dbReference>
<feature type="transmembrane region" description="Helical" evidence="6">
    <location>
        <begin position="196"/>
        <end position="220"/>
    </location>
</feature>
<evidence type="ECO:0000313" key="10">
    <source>
        <dbReference type="Proteomes" id="UP001597115"/>
    </source>
</evidence>
<dbReference type="InterPro" id="IPR036097">
    <property type="entry name" value="HisK_dim/P_sf"/>
</dbReference>
<dbReference type="Pfam" id="PF00072">
    <property type="entry name" value="Response_reg"/>
    <property type="match status" value="1"/>
</dbReference>
<evidence type="ECO:0000256" key="2">
    <source>
        <dbReference type="ARBA" id="ARBA00012438"/>
    </source>
</evidence>
<dbReference type="Pfam" id="PF05227">
    <property type="entry name" value="CHASE3"/>
    <property type="match status" value="1"/>
</dbReference>
<dbReference type="CDD" id="cd00082">
    <property type="entry name" value="HisKA"/>
    <property type="match status" value="1"/>
</dbReference>
<dbReference type="InterPro" id="IPR003661">
    <property type="entry name" value="HisK_dim/P_dom"/>
</dbReference>
<dbReference type="PROSITE" id="PS50109">
    <property type="entry name" value="HIS_KIN"/>
    <property type="match status" value="1"/>
</dbReference>
<dbReference type="InterPro" id="IPR007891">
    <property type="entry name" value="CHASE3"/>
</dbReference>
<reference evidence="10" key="1">
    <citation type="journal article" date="2019" name="Int. J. Syst. Evol. Microbiol.">
        <title>The Global Catalogue of Microorganisms (GCM) 10K type strain sequencing project: providing services to taxonomists for standard genome sequencing and annotation.</title>
        <authorList>
            <consortium name="The Broad Institute Genomics Platform"/>
            <consortium name="The Broad Institute Genome Sequencing Center for Infectious Disease"/>
            <person name="Wu L."/>
            <person name="Ma J."/>
        </authorList>
    </citation>
    <scope>NUCLEOTIDE SEQUENCE [LARGE SCALE GENOMIC DNA]</scope>
    <source>
        <strain evidence="10">CGMCC 1.16275</strain>
    </source>
</reference>
<dbReference type="Pfam" id="PF00512">
    <property type="entry name" value="HisKA"/>
    <property type="match status" value="1"/>
</dbReference>
<evidence type="ECO:0000313" key="9">
    <source>
        <dbReference type="EMBL" id="MFD1610933.1"/>
    </source>
</evidence>
<comment type="caution">
    <text evidence="9">The sequence shown here is derived from an EMBL/GenBank/DDBJ whole genome shotgun (WGS) entry which is preliminary data.</text>
</comment>
<evidence type="ECO:0000256" key="6">
    <source>
        <dbReference type="SAM" id="Phobius"/>
    </source>
</evidence>
<keyword evidence="6" id="KW-0812">Transmembrane</keyword>
<dbReference type="InterPro" id="IPR001789">
    <property type="entry name" value="Sig_transdc_resp-reg_receiver"/>
</dbReference>
<dbReference type="InterPro" id="IPR003594">
    <property type="entry name" value="HATPase_dom"/>
</dbReference>
<evidence type="ECO:0000256" key="3">
    <source>
        <dbReference type="ARBA" id="ARBA00022553"/>
    </source>
</evidence>
<dbReference type="SMART" id="SM00387">
    <property type="entry name" value="HATPase_c"/>
    <property type="match status" value="1"/>
</dbReference>
<keyword evidence="6" id="KW-0472">Membrane</keyword>
<dbReference type="SUPFAM" id="SSF55874">
    <property type="entry name" value="ATPase domain of HSP90 chaperone/DNA topoisomerase II/histidine kinase"/>
    <property type="match status" value="1"/>
</dbReference>
<dbReference type="GO" id="GO:0005524">
    <property type="term" value="F:ATP binding"/>
    <property type="evidence" value="ECO:0007669"/>
    <property type="project" value="UniProtKB-KW"/>
</dbReference>
<dbReference type="Pfam" id="PF02518">
    <property type="entry name" value="HATPase_c"/>
    <property type="match status" value="1"/>
</dbReference>
<evidence type="ECO:0000256" key="5">
    <source>
        <dbReference type="SAM" id="Coils"/>
    </source>
</evidence>
<feature type="domain" description="Histidine kinase" evidence="7">
    <location>
        <begin position="290"/>
        <end position="511"/>
    </location>
</feature>
<dbReference type="SUPFAM" id="SSF47384">
    <property type="entry name" value="Homodimeric domain of signal transducing histidine kinase"/>
    <property type="match status" value="1"/>
</dbReference>
<keyword evidence="6" id="KW-1133">Transmembrane helix</keyword>
<keyword evidence="9" id="KW-0547">Nucleotide-binding</keyword>
<dbReference type="PANTHER" id="PTHR43065">
    <property type="entry name" value="SENSOR HISTIDINE KINASE"/>
    <property type="match status" value="1"/>
</dbReference>
<evidence type="ECO:0000256" key="4">
    <source>
        <dbReference type="PROSITE-ProRule" id="PRU00169"/>
    </source>
</evidence>
<accession>A0ABW4HZ37</accession>
<dbReference type="InterPro" id="IPR005467">
    <property type="entry name" value="His_kinase_dom"/>
</dbReference>
<dbReference type="SMART" id="SM00448">
    <property type="entry name" value="REC"/>
    <property type="match status" value="1"/>
</dbReference>
<dbReference type="EC" id="2.7.13.3" evidence="2"/>
<protein>
    <recommendedName>
        <fullName evidence="2">histidine kinase</fullName>
        <ecNumber evidence="2">2.7.13.3</ecNumber>
    </recommendedName>
</protein>
<dbReference type="InterPro" id="IPR011006">
    <property type="entry name" value="CheY-like_superfamily"/>
</dbReference>
<dbReference type="PANTHER" id="PTHR43065:SF42">
    <property type="entry name" value="TWO-COMPONENT SENSOR PPRA"/>
    <property type="match status" value="1"/>
</dbReference>
<dbReference type="SUPFAM" id="SSF52172">
    <property type="entry name" value="CheY-like"/>
    <property type="match status" value="1"/>
</dbReference>
<keyword evidence="9" id="KW-0067">ATP-binding</keyword>